<keyword evidence="10" id="KW-1015">Disulfide bond</keyword>
<evidence type="ECO:0000256" key="2">
    <source>
        <dbReference type="ARBA" id="ARBA00022448"/>
    </source>
</evidence>
<evidence type="ECO:0000256" key="16">
    <source>
        <dbReference type="ARBA" id="ARBA00034104"/>
    </source>
</evidence>
<feature type="domain" description="Neurotransmitter-gated ion-channel transmembrane" evidence="19">
    <location>
        <begin position="254"/>
        <end position="500"/>
    </location>
</feature>
<dbReference type="HOGENOM" id="CLU_018074_1_1_1"/>
<dbReference type="PRINTS" id="PR00252">
    <property type="entry name" value="NRIONCHANNEL"/>
</dbReference>
<dbReference type="Gene3D" id="1.20.58.390">
    <property type="entry name" value="Neurotransmitter-gated ion-channel transmembrane domain"/>
    <property type="match status" value="2"/>
</dbReference>
<dbReference type="OrthoDB" id="5975154at2759"/>
<dbReference type="CDD" id="cd19064">
    <property type="entry name" value="LGIC_TM_nAChR"/>
    <property type="match status" value="1"/>
</dbReference>
<dbReference type="SUPFAM" id="SSF90112">
    <property type="entry name" value="Neurotransmitter-gated ion-channel transmembrane pore"/>
    <property type="match status" value="1"/>
</dbReference>
<dbReference type="InterPro" id="IPR036734">
    <property type="entry name" value="Neur_chan_lig-bd_sf"/>
</dbReference>
<proteinExistence type="inferred from homology"/>
<keyword evidence="5 17" id="KW-0732">Signal</keyword>
<dbReference type="Gene3D" id="2.70.170.10">
    <property type="entry name" value="Neurotransmitter-gated ion-channel ligand-binding domain"/>
    <property type="match status" value="1"/>
</dbReference>
<evidence type="ECO:0000256" key="14">
    <source>
        <dbReference type="ARBA" id="ARBA00023286"/>
    </source>
</evidence>
<feature type="transmembrane region" description="Helical" evidence="17">
    <location>
        <begin position="484"/>
        <end position="508"/>
    </location>
</feature>
<dbReference type="AlphaFoldDB" id="R7U7F6"/>
<name>R7U7F6_CAPTE</name>
<evidence type="ECO:0000256" key="17">
    <source>
        <dbReference type="RuleBase" id="RU000687"/>
    </source>
</evidence>
<dbReference type="GO" id="GO:0007271">
    <property type="term" value="P:synaptic transmission, cholinergic"/>
    <property type="evidence" value="ECO:0007669"/>
    <property type="project" value="UniProtKB-ARBA"/>
</dbReference>
<evidence type="ECO:0000259" key="18">
    <source>
        <dbReference type="Pfam" id="PF02931"/>
    </source>
</evidence>
<protein>
    <recommendedName>
        <fullName evidence="23">Neurotransmitter-gated ion-channel ligand-binding domain-containing protein</fullName>
    </recommendedName>
</protein>
<feature type="transmembrane region" description="Helical" evidence="17">
    <location>
        <begin position="283"/>
        <end position="301"/>
    </location>
</feature>
<dbReference type="InterPro" id="IPR038050">
    <property type="entry name" value="Neuro_actylchol_rec"/>
</dbReference>
<keyword evidence="11" id="KW-0675">Receptor</keyword>
<keyword evidence="22" id="KW-1185">Reference proteome</keyword>
<dbReference type="EMBL" id="AMQN01009967">
    <property type="status" value="NOT_ANNOTATED_CDS"/>
    <property type="molecule type" value="Genomic_DNA"/>
</dbReference>
<keyword evidence="15 17" id="KW-0407">Ion channel</keyword>
<keyword evidence="12" id="KW-0325">Glycoprotein</keyword>
<dbReference type="EnsemblMetazoa" id="CapteT167145">
    <property type="protein sequence ID" value="CapteP167145"/>
    <property type="gene ID" value="CapteG167145"/>
</dbReference>
<dbReference type="PRINTS" id="PR00254">
    <property type="entry name" value="NICOTINICR"/>
</dbReference>
<dbReference type="FunFam" id="1.20.58.390:FF:000043">
    <property type="entry name" value="AcetylCholine Receptor"/>
    <property type="match status" value="1"/>
</dbReference>
<organism evidence="20">
    <name type="scientific">Capitella teleta</name>
    <name type="common">Polychaete worm</name>
    <dbReference type="NCBI Taxonomy" id="283909"/>
    <lineage>
        <taxon>Eukaryota</taxon>
        <taxon>Metazoa</taxon>
        <taxon>Spiralia</taxon>
        <taxon>Lophotrochozoa</taxon>
        <taxon>Annelida</taxon>
        <taxon>Polychaeta</taxon>
        <taxon>Sedentaria</taxon>
        <taxon>Scolecida</taxon>
        <taxon>Capitellidae</taxon>
        <taxon>Capitella</taxon>
    </lineage>
</organism>
<keyword evidence="3" id="KW-1003">Cell membrane</keyword>
<evidence type="ECO:0000313" key="22">
    <source>
        <dbReference type="Proteomes" id="UP000014760"/>
    </source>
</evidence>
<dbReference type="InterPro" id="IPR006029">
    <property type="entry name" value="Neurotrans-gated_channel_TM"/>
</dbReference>
<dbReference type="NCBIfam" id="TIGR00860">
    <property type="entry name" value="LIC"/>
    <property type="match status" value="1"/>
</dbReference>
<dbReference type="Proteomes" id="UP000014760">
    <property type="component" value="Unassembled WGS sequence"/>
</dbReference>
<keyword evidence="7" id="KW-0770">Synapse</keyword>
<evidence type="ECO:0000313" key="21">
    <source>
        <dbReference type="EnsemblMetazoa" id="CapteP167145"/>
    </source>
</evidence>
<dbReference type="GO" id="GO:0045211">
    <property type="term" value="C:postsynaptic membrane"/>
    <property type="evidence" value="ECO:0007669"/>
    <property type="project" value="UniProtKB-SubCell"/>
</dbReference>
<dbReference type="CDD" id="cd19031">
    <property type="entry name" value="LGIC_ECD_nAChR_proto_alpha-like"/>
    <property type="match status" value="1"/>
</dbReference>
<keyword evidence="8 17" id="KW-0406">Ion transport</keyword>
<evidence type="ECO:0000256" key="4">
    <source>
        <dbReference type="ARBA" id="ARBA00022692"/>
    </source>
</evidence>
<evidence type="ECO:0000256" key="1">
    <source>
        <dbReference type="ARBA" id="ARBA00009237"/>
    </source>
</evidence>
<reference evidence="20 22" key="2">
    <citation type="journal article" date="2013" name="Nature">
        <title>Insights into bilaterian evolution from three spiralian genomes.</title>
        <authorList>
            <person name="Simakov O."/>
            <person name="Marletaz F."/>
            <person name="Cho S.J."/>
            <person name="Edsinger-Gonzales E."/>
            <person name="Havlak P."/>
            <person name="Hellsten U."/>
            <person name="Kuo D.H."/>
            <person name="Larsson T."/>
            <person name="Lv J."/>
            <person name="Arendt D."/>
            <person name="Savage R."/>
            <person name="Osoegawa K."/>
            <person name="de Jong P."/>
            <person name="Grimwood J."/>
            <person name="Chapman J.A."/>
            <person name="Shapiro H."/>
            <person name="Aerts A."/>
            <person name="Otillar R.P."/>
            <person name="Terry A.Y."/>
            <person name="Boore J.L."/>
            <person name="Grigoriev I.V."/>
            <person name="Lindberg D.R."/>
            <person name="Seaver E.C."/>
            <person name="Weisblat D.A."/>
            <person name="Putnam N.H."/>
            <person name="Rokhsar D.S."/>
        </authorList>
    </citation>
    <scope>NUCLEOTIDE SEQUENCE</scope>
    <source>
        <strain evidence="20 22">I ESC-2004</strain>
    </source>
</reference>
<gene>
    <name evidence="20" type="ORF">CAPTEDRAFT_167145</name>
</gene>
<dbReference type="Pfam" id="PF02931">
    <property type="entry name" value="Neur_chan_LBD"/>
    <property type="match status" value="1"/>
</dbReference>
<keyword evidence="14" id="KW-1071">Ligand-gated ion channel</keyword>
<evidence type="ECO:0000256" key="8">
    <source>
        <dbReference type="ARBA" id="ARBA00023065"/>
    </source>
</evidence>
<evidence type="ECO:0000256" key="5">
    <source>
        <dbReference type="ARBA" id="ARBA00022729"/>
    </source>
</evidence>
<sequence>MKGLLPLLVFQLSLTQCLGNHDARRLYDDLLQKNKYNRLVRPVGNHSAPVVVKLGLRFAQLIDVDEKNEIVTTNMFVIQQWEDHSLQWTPSEYGGVDMLYVPSTSLWLPDIVLYNNADGDYQVTLMTKATLFAEGKVRWEPPVIYKSYCNMDVEYFPFDEQICILKFGSWTYDGFKVDLQHIWKMEQYGADSPSNVTIVTGMDLDNFYPSQEWDVLSVPARKNTKHYPCCDEPFPDITFNFTLRRKTLYYALNLIIPCVSINMLTLLAFYLPPDCGEKISICISLLLSLSIFQLLLMDLVPATSLTTPLLGKYILFTTTLVAVSVSSSVVILNMNHRTGSFTTMPQFVRCLFLRILPKILMLHRPTEQEVEEANEEHLDWSDAHSDLAAYANPYKRRFRLSMQVTRIPIAEPGTPGTSSKLLRCPKRNSDFGYAAHVRGSGYYPLNAYKAMDGVGFIAKHMQEDDEVQKVRDEWKFCAMVADRLMLWIYMAVCSVGAISILLNAPVLYDNRPAITG</sequence>
<evidence type="ECO:0000256" key="6">
    <source>
        <dbReference type="ARBA" id="ARBA00022989"/>
    </source>
</evidence>
<dbReference type="PROSITE" id="PS00236">
    <property type="entry name" value="NEUROTR_ION_CHANNEL"/>
    <property type="match status" value="1"/>
</dbReference>
<dbReference type="InterPro" id="IPR006202">
    <property type="entry name" value="Neur_chan_lig-bd"/>
</dbReference>
<evidence type="ECO:0000256" key="3">
    <source>
        <dbReference type="ARBA" id="ARBA00022475"/>
    </source>
</evidence>
<keyword evidence="9 17" id="KW-0472">Membrane</keyword>
<feature type="transmembrane region" description="Helical" evidence="17">
    <location>
        <begin position="248"/>
        <end position="271"/>
    </location>
</feature>
<comment type="subcellular location">
    <subcellularLocation>
        <location evidence="16">Postsynaptic cell membrane</location>
        <topology evidence="16">Multi-pass membrane protein</topology>
    </subcellularLocation>
</comment>
<dbReference type="PANTHER" id="PTHR18945">
    <property type="entry name" value="NEUROTRANSMITTER GATED ION CHANNEL"/>
    <property type="match status" value="1"/>
</dbReference>
<keyword evidence="13" id="KW-0628">Postsynaptic cell membrane</keyword>
<dbReference type="Pfam" id="PF02932">
    <property type="entry name" value="Neur_chan_memb"/>
    <property type="match status" value="1"/>
</dbReference>
<feature type="domain" description="Neurotransmitter-gated ion-channel ligand-binding" evidence="18">
    <location>
        <begin position="24"/>
        <end position="247"/>
    </location>
</feature>
<dbReference type="InterPro" id="IPR036719">
    <property type="entry name" value="Neuro-gated_channel_TM_sf"/>
</dbReference>
<feature type="signal peptide" evidence="17">
    <location>
        <begin position="1"/>
        <end position="19"/>
    </location>
</feature>
<feature type="chain" id="PRO_5008787727" description="Neurotransmitter-gated ion-channel ligand-binding domain-containing protein" evidence="17">
    <location>
        <begin position="20"/>
        <end position="516"/>
    </location>
</feature>
<comment type="similarity">
    <text evidence="1">Belongs to the ligand-gated ion channel (TC 1.A.9) family. Acetylcholine receptor (TC 1.A.9.1) subfamily.</text>
</comment>
<evidence type="ECO:0000256" key="12">
    <source>
        <dbReference type="ARBA" id="ARBA00023180"/>
    </source>
</evidence>
<evidence type="ECO:0000256" key="7">
    <source>
        <dbReference type="ARBA" id="ARBA00023018"/>
    </source>
</evidence>
<feature type="transmembrane region" description="Helical" evidence="17">
    <location>
        <begin position="313"/>
        <end position="334"/>
    </location>
</feature>
<keyword evidence="4 17" id="KW-0812">Transmembrane</keyword>
<evidence type="ECO:0000313" key="20">
    <source>
        <dbReference type="EMBL" id="ELT99606.1"/>
    </source>
</evidence>
<dbReference type="FunFam" id="2.70.170.10:FF:000013">
    <property type="entry name" value="Acetylcholine receptor subunit alpha"/>
    <property type="match status" value="1"/>
</dbReference>
<evidence type="ECO:0000256" key="11">
    <source>
        <dbReference type="ARBA" id="ARBA00023170"/>
    </source>
</evidence>
<dbReference type="GO" id="GO:0022848">
    <property type="term" value="F:acetylcholine-gated monoatomic cation-selective channel activity"/>
    <property type="evidence" value="ECO:0007669"/>
    <property type="project" value="InterPro"/>
</dbReference>
<evidence type="ECO:0000259" key="19">
    <source>
        <dbReference type="Pfam" id="PF02932"/>
    </source>
</evidence>
<evidence type="ECO:0008006" key="23">
    <source>
        <dbReference type="Google" id="ProtNLM"/>
    </source>
</evidence>
<dbReference type="InterPro" id="IPR018000">
    <property type="entry name" value="Neurotransmitter_ion_chnl_CS"/>
</dbReference>
<accession>R7U7F6</accession>
<evidence type="ECO:0000256" key="10">
    <source>
        <dbReference type="ARBA" id="ARBA00023157"/>
    </source>
</evidence>
<reference evidence="21" key="3">
    <citation type="submission" date="2015-06" db="UniProtKB">
        <authorList>
            <consortium name="EnsemblMetazoa"/>
        </authorList>
    </citation>
    <scope>IDENTIFICATION</scope>
</reference>
<dbReference type="GO" id="GO:0004888">
    <property type="term" value="F:transmembrane signaling receptor activity"/>
    <property type="evidence" value="ECO:0007669"/>
    <property type="project" value="InterPro"/>
</dbReference>
<dbReference type="STRING" id="283909.R7U7F6"/>
<evidence type="ECO:0000256" key="15">
    <source>
        <dbReference type="ARBA" id="ARBA00023303"/>
    </source>
</evidence>
<dbReference type="SUPFAM" id="SSF63712">
    <property type="entry name" value="Nicotinic receptor ligand binding domain-like"/>
    <property type="match status" value="1"/>
</dbReference>
<reference evidence="22" key="1">
    <citation type="submission" date="2012-12" db="EMBL/GenBank/DDBJ databases">
        <authorList>
            <person name="Hellsten U."/>
            <person name="Grimwood J."/>
            <person name="Chapman J.A."/>
            <person name="Shapiro H."/>
            <person name="Aerts A."/>
            <person name="Otillar R.P."/>
            <person name="Terry A.Y."/>
            <person name="Boore J.L."/>
            <person name="Simakov O."/>
            <person name="Marletaz F."/>
            <person name="Cho S.-J."/>
            <person name="Edsinger-Gonzales E."/>
            <person name="Havlak P."/>
            <person name="Kuo D.-H."/>
            <person name="Larsson T."/>
            <person name="Lv J."/>
            <person name="Arendt D."/>
            <person name="Savage R."/>
            <person name="Osoegawa K."/>
            <person name="de Jong P."/>
            <person name="Lindberg D.R."/>
            <person name="Seaver E.C."/>
            <person name="Weisblat D.A."/>
            <person name="Putnam N.H."/>
            <person name="Grigoriev I.V."/>
            <person name="Rokhsar D.S."/>
        </authorList>
    </citation>
    <scope>NUCLEOTIDE SEQUENCE</scope>
    <source>
        <strain evidence="22">I ESC-2004</strain>
    </source>
</reference>
<dbReference type="InterPro" id="IPR002394">
    <property type="entry name" value="Nicotinic_acetylcholine_rcpt"/>
</dbReference>
<dbReference type="EMBL" id="KB306710">
    <property type="protein sequence ID" value="ELT99606.1"/>
    <property type="molecule type" value="Genomic_DNA"/>
</dbReference>
<dbReference type="FunFam" id="1.20.58.390:FF:000022">
    <property type="entry name" value="Nicotinic acetylcholine receptor subunit alpha4"/>
    <property type="match status" value="1"/>
</dbReference>
<dbReference type="InterPro" id="IPR006201">
    <property type="entry name" value="Neur_channel"/>
</dbReference>
<dbReference type="OMA" id="TCKIEVK"/>
<keyword evidence="6 17" id="KW-1133">Transmembrane helix</keyword>
<keyword evidence="2 17" id="KW-0813">Transport</keyword>
<evidence type="ECO:0000256" key="9">
    <source>
        <dbReference type="ARBA" id="ARBA00023136"/>
    </source>
</evidence>
<evidence type="ECO:0000256" key="13">
    <source>
        <dbReference type="ARBA" id="ARBA00023257"/>
    </source>
</evidence>